<proteinExistence type="predicted"/>
<dbReference type="PRINTS" id="PR00344">
    <property type="entry name" value="BCTRLSENSOR"/>
</dbReference>
<sequence>MNNPTNPQFNNRRPRHYLTPFNSPQQPEVTPLPTTEADSAIGLGGQILWKTDETGALTELNLTGQTYTGMDRKVSLAGGFLQALHPEDRPIWHHVLSSPETPTDLTQKRLGVAVCEMELRLLGSDGIYRWMLVQAFPLEGKKGEVVGWQGTFTDIDRLKQAQLQLQAKQEFIENLIASCSEAIIAGDANGTIQIFNQAAQELYGLGEQKPPQNASESGPTEEKLPGRLNPSPSGSGVGVSHSQSKLGMMDPRPTSPEGLPLWEAFQTETPSEQELVVTPKTGTPRIMLANSHPIFNPGGIKLGAVTLMRDITKRKQREQACFSLYAETQEEVRLLQAQLADRDRPLPLVPAHSPQTTVPESLDDSRTQRLPRIENEEEFAELFQTLDLISPYHIAGLLWDQSGELQGVMNCHRLLADSLWERLESLLLKAFPDRILRSPSPEAVVWSIALPEGEDYEVPITELGSLLLFPVIGKGDAQKVGLLFVVPQGRSALNAYELGLLEGMIQQASKTLEKLSPEDLDHPTEGPGNTPGDRLEPSPQNPNPDLVTGSAQTDRQNQGKRDRRSAVSASEQPTTEKPGDRRESVSAFLSHPSQDNHFSPTQNRERKSPLLNGRETIALNQNRQPTPQDCSPSISEYFGASPSPQNSPDPQENPAQENPRVQKNYAPRDRDRLHDSIHYRTEMEPGSSPGKRSEPAISAGSGHPQESHKTRGDEGVLIYDADGILTTCNPRAERILGVSVRELIGRSYQDAGYSSIFRDGSPVEGDRHPLAITFETGEPQSNTILGICKPDATLTWVSLQLQPLFDPDFDPEERHPCTVIVYLHEIDNFTEDEDSSGELNDPKYQFMVEQSQDLIARHSPEGLYLYASHASRSLLGYEPDELVGQSIYEFVHPQDLAVVNGIFERLTGESSTDRVTYRHRRKDGSYICLETTLGSAHYPGLGRGSEAIAVSRDITPHKEKEEKVAQLNHDLERLVRKQRLELENGRQLKEELLLREQLARKVAEAAKTLLSTERQRIAESRSFLAEATTLLTASLDYQTTLENLGRLLVPRFADWCVINVMETGTRPLGSSEGDYRCVTVACLNPLKKSTVWALQNRYPVNGEGRYSYLQELSEIRRFESSSHWGERQNGTEFCFGISDDELAAVAHDAEHLELLRSLDVHSYIWLPISFGDRTFGSILLVRGNPPSSTPVRLKEDAAYTPSDLSLVEDLVRRGAMTLEKAILYREARETGESLRKTVGILGERQRQLRTLQQLANLLNQRIADLPRLLQLMVEAVCEAIPKAQFCLIVLHDRQLDRLELMATAGRGTQNLPIGIHLKTKDSLLSEVFATGQSLLRCHSLDGLTSDSQTEILPGELPACVYAVPIESARAGRLGVLAVGNWEDLAAFDVEDLRQMVTAVGEQAAIAINNARSIEILEERDQLLQAQNHTLACQNQELESKRQQIERQNCQLKEGSRLKSEFLATMSHELRTPMNSILGFSQVLLRGRRHPLAPQQKQMVERILNNGKQLLALIDDILDLSKIEAGHSELKLEEFEVDLLVSATCEELRIFAQRKNLTLQFNSTLDHPRVVGDRLRLRQVVTNLISNAIKFTASGGVEVSLSSPSPDSVEIFVKDTGIGIPPEQLNHIFEAFRQGDQTTTREYSGTGLGLALCDSLVRLMKGTISVKSQINEGSTFSIQIPRSISELE</sequence>
<dbReference type="CDD" id="cd16922">
    <property type="entry name" value="HATPase_EvgS-ArcB-TorS-like"/>
    <property type="match status" value="1"/>
</dbReference>
<organism evidence="12 13">
    <name type="scientific">Laspinema palackyanum D2a</name>
    <dbReference type="NCBI Taxonomy" id="2953684"/>
    <lineage>
        <taxon>Bacteria</taxon>
        <taxon>Bacillati</taxon>
        <taxon>Cyanobacteriota</taxon>
        <taxon>Cyanophyceae</taxon>
        <taxon>Oscillatoriophycideae</taxon>
        <taxon>Oscillatoriales</taxon>
        <taxon>Laspinemataceae</taxon>
        <taxon>Laspinema</taxon>
        <taxon>Laspinema palackyanum</taxon>
    </lineage>
</organism>
<dbReference type="InterPro" id="IPR029016">
    <property type="entry name" value="GAF-like_dom_sf"/>
</dbReference>
<feature type="coiled-coil region" evidence="7">
    <location>
        <begin position="1423"/>
        <end position="1450"/>
    </location>
</feature>
<dbReference type="SUPFAM" id="SSF47384">
    <property type="entry name" value="Homodimeric domain of signal transducing histidine kinase"/>
    <property type="match status" value="1"/>
</dbReference>
<dbReference type="EMBL" id="JAMXFF010000012">
    <property type="protein sequence ID" value="MCT7966623.1"/>
    <property type="molecule type" value="Genomic_DNA"/>
</dbReference>
<dbReference type="SUPFAM" id="SSF55781">
    <property type="entry name" value="GAF domain-like"/>
    <property type="match status" value="2"/>
</dbReference>
<keyword evidence="13" id="KW-1185">Reference proteome</keyword>
<dbReference type="PANTHER" id="PTHR43711">
    <property type="entry name" value="TWO-COMPONENT HISTIDINE KINASE"/>
    <property type="match status" value="1"/>
</dbReference>
<comment type="catalytic activity">
    <reaction evidence="1">
        <text>ATP + protein L-histidine = ADP + protein N-phospho-L-histidine.</text>
        <dbReference type="EC" id="2.7.13.3"/>
    </reaction>
</comment>
<feature type="compositionally biased region" description="Polar residues" evidence="8">
    <location>
        <begin position="618"/>
        <end position="634"/>
    </location>
</feature>
<feature type="region of interest" description="Disordered" evidence="8">
    <location>
        <begin position="590"/>
        <end position="609"/>
    </location>
</feature>
<dbReference type="EC" id="2.7.13.3" evidence="2"/>
<feature type="compositionally biased region" description="Polar residues" evidence="8">
    <location>
        <begin position="642"/>
        <end position="661"/>
    </location>
</feature>
<evidence type="ECO:0000256" key="7">
    <source>
        <dbReference type="SAM" id="Coils"/>
    </source>
</evidence>
<dbReference type="Pfam" id="PF02518">
    <property type="entry name" value="HATPase_c"/>
    <property type="match status" value="1"/>
</dbReference>
<feature type="compositionally biased region" description="Polar residues" evidence="8">
    <location>
        <begin position="591"/>
        <end position="602"/>
    </location>
</feature>
<feature type="compositionally biased region" description="Basic and acidic residues" evidence="8">
    <location>
        <begin position="705"/>
        <end position="714"/>
    </location>
</feature>
<keyword evidence="7" id="KW-0175">Coiled coil</keyword>
<dbReference type="SMART" id="SM00065">
    <property type="entry name" value="GAF"/>
    <property type="match status" value="2"/>
</dbReference>
<name>A0ABT2MPG4_9CYAN</name>
<dbReference type="PANTHER" id="PTHR43711:SF26">
    <property type="entry name" value="SENSOR HISTIDINE KINASE RCSC"/>
    <property type="match status" value="1"/>
</dbReference>
<dbReference type="Pfam" id="PF13426">
    <property type="entry name" value="PAS_9"/>
    <property type="match status" value="3"/>
</dbReference>
<dbReference type="InterPro" id="IPR036890">
    <property type="entry name" value="HATPase_C_sf"/>
</dbReference>
<feature type="domain" description="Histidine kinase" evidence="9">
    <location>
        <begin position="1464"/>
        <end position="1683"/>
    </location>
</feature>
<feature type="domain" description="PAC" evidence="11">
    <location>
        <begin position="913"/>
        <end position="966"/>
    </location>
</feature>
<dbReference type="CDD" id="cd00130">
    <property type="entry name" value="PAS"/>
    <property type="match status" value="3"/>
</dbReference>
<dbReference type="SMART" id="SM00388">
    <property type="entry name" value="HisKA"/>
    <property type="match status" value="1"/>
</dbReference>
<evidence type="ECO:0000259" key="11">
    <source>
        <dbReference type="PROSITE" id="PS50113"/>
    </source>
</evidence>
<dbReference type="SUPFAM" id="SSF55874">
    <property type="entry name" value="ATPase domain of HSP90 chaperone/DNA topoisomerase II/histidine kinase"/>
    <property type="match status" value="1"/>
</dbReference>
<evidence type="ECO:0000259" key="9">
    <source>
        <dbReference type="PROSITE" id="PS50109"/>
    </source>
</evidence>
<dbReference type="InterPro" id="IPR003018">
    <property type="entry name" value="GAF"/>
</dbReference>
<evidence type="ECO:0000256" key="4">
    <source>
        <dbReference type="ARBA" id="ARBA00022679"/>
    </source>
</evidence>
<dbReference type="RefSeq" id="WP_368006258.1">
    <property type="nucleotide sequence ID" value="NZ_JAMXFF010000012.1"/>
</dbReference>
<feature type="region of interest" description="Disordered" evidence="8">
    <location>
        <begin position="207"/>
        <end position="260"/>
    </location>
</feature>
<dbReference type="SMART" id="SM00086">
    <property type="entry name" value="PAC"/>
    <property type="match status" value="3"/>
</dbReference>
<evidence type="ECO:0000256" key="3">
    <source>
        <dbReference type="ARBA" id="ARBA00022553"/>
    </source>
</evidence>
<feature type="compositionally biased region" description="Basic and acidic residues" evidence="8">
    <location>
        <begin position="666"/>
        <end position="683"/>
    </location>
</feature>
<dbReference type="SMART" id="SM00091">
    <property type="entry name" value="PAS"/>
    <property type="match status" value="4"/>
</dbReference>
<dbReference type="SMART" id="SM00387">
    <property type="entry name" value="HATPase_c"/>
    <property type="match status" value="1"/>
</dbReference>
<evidence type="ECO:0000256" key="5">
    <source>
        <dbReference type="ARBA" id="ARBA00022777"/>
    </source>
</evidence>
<dbReference type="SUPFAM" id="SSF55785">
    <property type="entry name" value="PYP-like sensor domain (PAS domain)"/>
    <property type="match status" value="4"/>
</dbReference>
<dbReference type="InterPro" id="IPR004358">
    <property type="entry name" value="Sig_transdc_His_kin-like_C"/>
</dbReference>
<dbReference type="PROSITE" id="PS50109">
    <property type="entry name" value="HIS_KIN"/>
    <property type="match status" value="1"/>
</dbReference>
<keyword evidence="6" id="KW-0902">Two-component regulatory system</keyword>
<dbReference type="InterPro" id="IPR005467">
    <property type="entry name" value="His_kinase_dom"/>
</dbReference>
<evidence type="ECO:0000256" key="1">
    <source>
        <dbReference type="ARBA" id="ARBA00000085"/>
    </source>
</evidence>
<gene>
    <name evidence="12" type="ORF">NG799_09790</name>
</gene>
<dbReference type="Pfam" id="PF00512">
    <property type="entry name" value="HisKA"/>
    <property type="match status" value="1"/>
</dbReference>
<dbReference type="InterPro" id="IPR050736">
    <property type="entry name" value="Sensor_HK_Regulatory"/>
</dbReference>
<feature type="domain" description="PAS" evidence="10">
    <location>
        <begin position="716"/>
        <end position="747"/>
    </location>
</feature>
<dbReference type="Gene3D" id="1.10.287.130">
    <property type="match status" value="1"/>
</dbReference>
<feature type="compositionally biased region" description="Polar residues" evidence="8">
    <location>
        <begin position="1"/>
        <end position="11"/>
    </location>
</feature>
<feature type="region of interest" description="Disordered" evidence="8">
    <location>
        <begin position="618"/>
        <end position="714"/>
    </location>
</feature>
<dbReference type="Pfam" id="PF13185">
    <property type="entry name" value="GAF_2"/>
    <property type="match status" value="1"/>
</dbReference>
<dbReference type="NCBIfam" id="TIGR00229">
    <property type="entry name" value="sensory_box"/>
    <property type="match status" value="1"/>
</dbReference>
<dbReference type="InterPro" id="IPR001610">
    <property type="entry name" value="PAC"/>
</dbReference>
<keyword evidence="4" id="KW-0808">Transferase</keyword>
<comment type="caution">
    <text evidence="12">The sequence shown here is derived from an EMBL/GenBank/DDBJ whole genome shotgun (WGS) entry which is preliminary data.</text>
</comment>
<evidence type="ECO:0000256" key="8">
    <source>
        <dbReference type="SAM" id="MobiDB-lite"/>
    </source>
</evidence>
<dbReference type="Gene3D" id="3.30.565.10">
    <property type="entry name" value="Histidine kinase-like ATPase, C-terminal domain"/>
    <property type="match status" value="1"/>
</dbReference>
<dbReference type="InterPro" id="IPR035965">
    <property type="entry name" value="PAS-like_dom_sf"/>
</dbReference>
<dbReference type="CDD" id="cd00082">
    <property type="entry name" value="HisKA"/>
    <property type="match status" value="1"/>
</dbReference>
<dbReference type="InterPro" id="IPR000014">
    <property type="entry name" value="PAS"/>
</dbReference>
<feature type="domain" description="PAS" evidence="10">
    <location>
        <begin position="168"/>
        <end position="209"/>
    </location>
</feature>
<feature type="region of interest" description="Disordered" evidence="8">
    <location>
        <begin position="345"/>
        <end position="366"/>
    </location>
</feature>
<dbReference type="InterPro" id="IPR003594">
    <property type="entry name" value="HATPase_dom"/>
</dbReference>
<feature type="compositionally biased region" description="Polar residues" evidence="8">
    <location>
        <begin position="20"/>
        <end position="32"/>
    </location>
</feature>
<dbReference type="Pfam" id="PF08447">
    <property type="entry name" value="PAS_3"/>
    <property type="match status" value="1"/>
</dbReference>
<dbReference type="InterPro" id="IPR003661">
    <property type="entry name" value="HisK_dim/P_dom"/>
</dbReference>
<feature type="domain" description="PAS" evidence="10">
    <location>
        <begin position="840"/>
        <end position="910"/>
    </location>
</feature>
<dbReference type="Proteomes" id="UP001525890">
    <property type="component" value="Unassembled WGS sequence"/>
</dbReference>
<feature type="domain" description="PAC" evidence="11">
    <location>
        <begin position="271"/>
        <end position="323"/>
    </location>
</feature>
<dbReference type="Gene3D" id="3.30.450.40">
    <property type="match status" value="2"/>
</dbReference>
<dbReference type="Gene3D" id="3.30.450.20">
    <property type="entry name" value="PAS domain"/>
    <property type="match status" value="4"/>
</dbReference>
<reference evidence="12 13" key="1">
    <citation type="journal article" date="2022" name="Front. Microbiol.">
        <title>High genomic differentiation and limited gene flow indicate recent cryptic speciation within the genus Laspinema (cyanobacteria).</title>
        <authorList>
            <person name="Stanojkovic A."/>
            <person name="Skoupy S."/>
            <person name="Skaloud P."/>
            <person name="Dvorak P."/>
        </authorList>
    </citation>
    <scope>NUCLEOTIDE SEQUENCE [LARGE SCALE GENOMIC DNA]</scope>
    <source>
        <strain evidence="12 13">D2a</strain>
    </source>
</reference>
<protein>
    <recommendedName>
        <fullName evidence="2">histidine kinase</fullName>
        <ecNumber evidence="2">2.7.13.3</ecNumber>
    </recommendedName>
</protein>
<dbReference type="InterPro" id="IPR036097">
    <property type="entry name" value="HisK_dim/P_sf"/>
</dbReference>
<dbReference type="InterPro" id="IPR013655">
    <property type="entry name" value="PAS_fold_3"/>
</dbReference>
<keyword evidence="3" id="KW-0597">Phosphoprotein</keyword>
<evidence type="ECO:0000313" key="12">
    <source>
        <dbReference type="EMBL" id="MCT7966623.1"/>
    </source>
</evidence>
<feature type="region of interest" description="Disordered" evidence="8">
    <location>
        <begin position="1"/>
        <end position="32"/>
    </location>
</feature>
<feature type="coiled-coil region" evidence="7">
    <location>
        <begin position="957"/>
        <end position="1015"/>
    </location>
</feature>
<dbReference type="PROSITE" id="PS50112">
    <property type="entry name" value="PAS"/>
    <property type="match status" value="3"/>
</dbReference>
<evidence type="ECO:0000313" key="13">
    <source>
        <dbReference type="Proteomes" id="UP001525890"/>
    </source>
</evidence>
<feature type="domain" description="PAC" evidence="11">
    <location>
        <begin position="115"/>
        <end position="167"/>
    </location>
</feature>
<dbReference type="PROSITE" id="PS50113">
    <property type="entry name" value="PAC"/>
    <property type="match status" value="3"/>
</dbReference>
<evidence type="ECO:0000256" key="6">
    <source>
        <dbReference type="ARBA" id="ARBA00023012"/>
    </source>
</evidence>
<evidence type="ECO:0000259" key="10">
    <source>
        <dbReference type="PROSITE" id="PS50112"/>
    </source>
</evidence>
<feature type="region of interest" description="Disordered" evidence="8">
    <location>
        <begin position="517"/>
        <end position="583"/>
    </location>
</feature>
<accession>A0ABT2MPG4</accession>
<feature type="compositionally biased region" description="Low complexity" evidence="8">
    <location>
        <begin position="230"/>
        <end position="244"/>
    </location>
</feature>
<keyword evidence="5" id="KW-0418">Kinase</keyword>
<evidence type="ECO:0000256" key="2">
    <source>
        <dbReference type="ARBA" id="ARBA00012438"/>
    </source>
</evidence>
<dbReference type="InterPro" id="IPR000700">
    <property type="entry name" value="PAS-assoc_C"/>
</dbReference>